<keyword evidence="3" id="KW-1185">Reference proteome</keyword>
<gene>
    <name evidence="2" type="ORF">K444DRAFT_609224</name>
</gene>
<accession>A0A2J6TMR7</accession>
<protein>
    <submittedName>
        <fullName evidence="2">Glycosyltransferase family 8 protein</fullName>
    </submittedName>
</protein>
<proteinExistence type="predicted"/>
<reference evidence="2 3" key="1">
    <citation type="submission" date="2016-04" db="EMBL/GenBank/DDBJ databases">
        <title>A degradative enzymes factory behind the ericoid mycorrhizal symbiosis.</title>
        <authorList>
            <consortium name="DOE Joint Genome Institute"/>
            <person name="Martino E."/>
            <person name="Morin E."/>
            <person name="Grelet G."/>
            <person name="Kuo A."/>
            <person name="Kohler A."/>
            <person name="Daghino S."/>
            <person name="Barry K."/>
            <person name="Choi C."/>
            <person name="Cichocki N."/>
            <person name="Clum A."/>
            <person name="Copeland A."/>
            <person name="Hainaut M."/>
            <person name="Haridas S."/>
            <person name="Labutti K."/>
            <person name="Lindquist E."/>
            <person name="Lipzen A."/>
            <person name="Khouja H.-R."/>
            <person name="Murat C."/>
            <person name="Ohm R."/>
            <person name="Olson A."/>
            <person name="Spatafora J."/>
            <person name="Veneault-Fourrey C."/>
            <person name="Henrissat B."/>
            <person name="Grigoriev I."/>
            <person name="Martin F."/>
            <person name="Perotto S."/>
        </authorList>
    </citation>
    <scope>NUCLEOTIDE SEQUENCE [LARGE SCALE GENOMIC DNA]</scope>
    <source>
        <strain evidence="2 3">E</strain>
    </source>
</reference>
<keyword evidence="2" id="KW-0808">Transferase</keyword>
<dbReference type="GO" id="GO:0016740">
    <property type="term" value="F:transferase activity"/>
    <property type="evidence" value="ECO:0007669"/>
    <property type="project" value="UniProtKB-KW"/>
</dbReference>
<dbReference type="EMBL" id="KZ613769">
    <property type="protein sequence ID" value="PMD64272.1"/>
    <property type="molecule type" value="Genomic_DNA"/>
</dbReference>
<dbReference type="InParanoid" id="A0A2J6TMR7"/>
<feature type="transmembrane region" description="Helical" evidence="1">
    <location>
        <begin position="12"/>
        <end position="28"/>
    </location>
</feature>
<keyword evidence="1" id="KW-0812">Transmembrane</keyword>
<evidence type="ECO:0000313" key="2">
    <source>
        <dbReference type="EMBL" id="PMD64272.1"/>
    </source>
</evidence>
<keyword evidence="1" id="KW-0472">Membrane</keyword>
<dbReference type="Proteomes" id="UP000235371">
    <property type="component" value="Unassembled WGS sequence"/>
</dbReference>
<dbReference type="OrthoDB" id="2014201at2759"/>
<dbReference type="SUPFAM" id="SSF53448">
    <property type="entry name" value="Nucleotide-diphospho-sugar transferases"/>
    <property type="match status" value="1"/>
</dbReference>
<dbReference type="Gene3D" id="3.90.550.10">
    <property type="entry name" value="Spore Coat Polysaccharide Biosynthesis Protein SpsA, Chain A"/>
    <property type="match status" value="1"/>
</dbReference>
<name>A0A2J6TMR7_9HELO</name>
<keyword evidence="1" id="KW-1133">Transmembrane helix</keyword>
<evidence type="ECO:0000256" key="1">
    <source>
        <dbReference type="SAM" id="Phobius"/>
    </source>
</evidence>
<organism evidence="2 3">
    <name type="scientific">Hyaloscypha bicolor E</name>
    <dbReference type="NCBI Taxonomy" id="1095630"/>
    <lineage>
        <taxon>Eukaryota</taxon>
        <taxon>Fungi</taxon>
        <taxon>Dikarya</taxon>
        <taxon>Ascomycota</taxon>
        <taxon>Pezizomycotina</taxon>
        <taxon>Leotiomycetes</taxon>
        <taxon>Helotiales</taxon>
        <taxon>Hyaloscyphaceae</taxon>
        <taxon>Hyaloscypha</taxon>
        <taxon>Hyaloscypha bicolor</taxon>
    </lineage>
</organism>
<dbReference type="InterPro" id="IPR029044">
    <property type="entry name" value="Nucleotide-diphossugar_trans"/>
</dbReference>
<dbReference type="STRING" id="1095630.A0A2J6TMR7"/>
<evidence type="ECO:0000313" key="3">
    <source>
        <dbReference type="Proteomes" id="UP000235371"/>
    </source>
</evidence>
<dbReference type="GeneID" id="36587613"/>
<dbReference type="RefSeq" id="XP_024741176.1">
    <property type="nucleotide sequence ID" value="XM_024879536.1"/>
</dbReference>
<dbReference type="PANTHER" id="PTHR11183">
    <property type="entry name" value="GLYCOGENIN SUBFAMILY MEMBER"/>
    <property type="match status" value="1"/>
</dbReference>
<dbReference type="InterPro" id="IPR050587">
    <property type="entry name" value="GNT1/Glycosyltrans_8"/>
</dbReference>
<dbReference type="AlphaFoldDB" id="A0A2J6TMR7"/>
<sequence length="331" mass="38090">MAPTNSRLRRRIYIPVLCSMTALLWLFFKRPPPAGDLVPDYGTLHPLRPKPSLAIATLFCGESYDDDSYFDFTRVLTYQLLHDPATSLNASIPFLILVCPAAPTWQRERLRADGATIIETADLNLPGWIHTGVTRWKDQFLKLRLWEMVQYDRILYMDADTTLAGPIDSIFDEEIVKLPATTLPSRKAEIKGDEAPLPANYVFAARSNNEFTGQRDHPFPPPPTTLFSAGFWIIAPSKEMFDYLMSVTGHRRRFNPTTMEQSLLNYAFRREGAMPWMEVNYRWSATWPNLKDLEGGVVTLHEKLQWEGPVELQDLWKEKKRKMDAFFAEKS</sequence>